<gene>
    <name evidence="1" type="ORF">NIIDMKKI_65980</name>
</gene>
<name>A0A7G1IMU7_MYCKA</name>
<dbReference type="Proteomes" id="UP000516380">
    <property type="component" value="Chromosome"/>
</dbReference>
<evidence type="ECO:0000313" key="2">
    <source>
        <dbReference type="Proteomes" id="UP000516380"/>
    </source>
</evidence>
<evidence type="ECO:0000313" key="1">
    <source>
        <dbReference type="EMBL" id="BCI91392.1"/>
    </source>
</evidence>
<proteinExistence type="predicted"/>
<dbReference type="AlphaFoldDB" id="A0A7G1IMU7"/>
<protein>
    <submittedName>
        <fullName evidence="1">Uncharacterized protein</fullName>
    </submittedName>
</protein>
<keyword evidence="2" id="KW-1185">Reference proteome</keyword>
<accession>A0A7G1IMU7</accession>
<sequence>MPDRALSMIEAAPALPKGENLPNPGAGWCKSVHLPRVDTWNPSSPGPASRLGYRCGVARRENPVGAALWPRG</sequence>
<organism evidence="1 2">
    <name type="scientific">Mycobacterium kansasii</name>
    <dbReference type="NCBI Taxonomy" id="1768"/>
    <lineage>
        <taxon>Bacteria</taxon>
        <taxon>Bacillati</taxon>
        <taxon>Actinomycetota</taxon>
        <taxon>Actinomycetes</taxon>
        <taxon>Mycobacteriales</taxon>
        <taxon>Mycobacteriaceae</taxon>
        <taxon>Mycobacterium</taxon>
    </lineage>
</organism>
<reference evidence="1 2" key="1">
    <citation type="submission" date="2020-07" db="EMBL/GenBank/DDBJ databases">
        <title>Mycobacterium kansasii (former subtype) with zoonotic potential isolated from diseased indoor pet cat, Japan.</title>
        <authorList>
            <person name="Fukano H."/>
            <person name="Terazono T."/>
            <person name="Hoshino Y."/>
        </authorList>
    </citation>
    <scope>NUCLEOTIDE SEQUENCE [LARGE SCALE GENOMIC DNA]</scope>
    <source>
        <strain evidence="1 2">Kuro-I</strain>
    </source>
</reference>
<dbReference type="EMBL" id="AP023343">
    <property type="protein sequence ID" value="BCI91392.1"/>
    <property type="molecule type" value="Genomic_DNA"/>
</dbReference>